<organism evidence="3 4">
    <name type="scientific">Leptospira ellisii</name>
    <dbReference type="NCBI Taxonomy" id="2023197"/>
    <lineage>
        <taxon>Bacteria</taxon>
        <taxon>Pseudomonadati</taxon>
        <taxon>Spirochaetota</taxon>
        <taxon>Spirochaetia</taxon>
        <taxon>Leptospirales</taxon>
        <taxon>Leptospiraceae</taxon>
        <taxon>Leptospira</taxon>
    </lineage>
</organism>
<evidence type="ECO:0000313" key="3">
    <source>
        <dbReference type="EMBL" id="MDV6234788.1"/>
    </source>
</evidence>
<comment type="caution">
    <text evidence="3">The sequence shown here is derived from an EMBL/GenBank/DDBJ whole genome shotgun (WGS) entry which is preliminary data.</text>
</comment>
<dbReference type="SUPFAM" id="SSF55961">
    <property type="entry name" value="Bet v1-like"/>
    <property type="match status" value="1"/>
</dbReference>
<evidence type="ECO:0000259" key="2">
    <source>
        <dbReference type="Pfam" id="PF08327"/>
    </source>
</evidence>
<dbReference type="Pfam" id="PF08327">
    <property type="entry name" value="AHSA1"/>
    <property type="match status" value="1"/>
</dbReference>
<evidence type="ECO:0000313" key="4">
    <source>
        <dbReference type="Proteomes" id="UP000232122"/>
    </source>
</evidence>
<dbReference type="Gene3D" id="3.30.530.20">
    <property type="match status" value="1"/>
</dbReference>
<feature type="domain" description="Activator of Hsp90 ATPase homologue 1/2-like C-terminal" evidence="2">
    <location>
        <begin position="2"/>
        <end position="80"/>
    </location>
</feature>
<keyword evidence="4" id="KW-1185">Reference proteome</keyword>
<comment type="similarity">
    <text evidence="1">Belongs to the AHA1 family.</text>
</comment>
<reference evidence="3 4" key="1">
    <citation type="journal article" date="2018" name="Microb. Genom.">
        <title>Deciphering the unexplored Leptospira diversity from soils uncovers genomic evolution to virulence.</title>
        <authorList>
            <person name="Thibeaux R."/>
            <person name="Iraola G."/>
            <person name="Ferres I."/>
            <person name="Bierque E."/>
            <person name="Girault D."/>
            <person name="Soupe-Gilbert M.E."/>
            <person name="Picardeau M."/>
            <person name="Goarant C."/>
        </authorList>
    </citation>
    <scope>NUCLEOTIDE SEQUENCE [LARGE SCALE GENOMIC DNA]</scope>
    <source>
        <strain evidence="3 4">ATI7-C-A5</strain>
    </source>
</reference>
<dbReference type="InterPro" id="IPR023393">
    <property type="entry name" value="START-like_dom_sf"/>
</dbReference>
<dbReference type="EMBL" id="NPEF02000002">
    <property type="protein sequence ID" value="MDV6234788.1"/>
    <property type="molecule type" value="Genomic_DNA"/>
</dbReference>
<dbReference type="Proteomes" id="UP000232122">
    <property type="component" value="Unassembled WGS sequence"/>
</dbReference>
<evidence type="ECO:0000256" key="1">
    <source>
        <dbReference type="ARBA" id="ARBA00006817"/>
    </source>
</evidence>
<dbReference type="InterPro" id="IPR013538">
    <property type="entry name" value="ASHA1/2-like_C"/>
</dbReference>
<accession>A0AAE4TSA3</accession>
<dbReference type="AlphaFoldDB" id="A0AAE4TSA3"/>
<gene>
    <name evidence="3" type="ORF">CH379_003980</name>
</gene>
<proteinExistence type="inferred from homology"/>
<sequence length="84" mass="9767">MIEEPTKLVFTWRSHMTEHKDTLVTVTFTVLDNSTNKNSAKDEKPQTLVTLIHERLEGEYRIKAHDHGWTSILEGLNERFGTKD</sequence>
<protein>
    <submittedName>
        <fullName evidence="3">SRPBCC domain-containing protein</fullName>
    </submittedName>
</protein>
<name>A0AAE4TSA3_9LEPT</name>